<protein>
    <recommendedName>
        <fullName evidence="2">Nudix hydrolase domain-containing protein</fullName>
    </recommendedName>
</protein>
<dbReference type="Gene3D" id="3.90.79.10">
    <property type="entry name" value="Nucleoside Triphosphate Pyrophosphohydrolase"/>
    <property type="match status" value="1"/>
</dbReference>
<organism evidence="1">
    <name type="scientific">Penicillium chrysogenum</name>
    <name type="common">Penicillium notatum</name>
    <dbReference type="NCBI Taxonomy" id="5076"/>
    <lineage>
        <taxon>Eukaryota</taxon>
        <taxon>Fungi</taxon>
        <taxon>Dikarya</taxon>
        <taxon>Ascomycota</taxon>
        <taxon>Pezizomycotina</taxon>
        <taxon>Eurotiomycetes</taxon>
        <taxon>Eurotiomycetidae</taxon>
        <taxon>Eurotiales</taxon>
        <taxon>Aspergillaceae</taxon>
        <taxon>Penicillium</taxon>
        <taxon>Penicillium chrysogenum species complex</taxon>
    </lineage>
</organism>
<reference evidence="1" key="1">
    <citation type="journal article" date="2014" name="Genome Announc.">
        <title>Complete sequencing and chromosome-scale genome assembly of the industrial progenitor strain P2niaD18 from the penicillin producer Penicillium chrysogenum.</title>
        <authorList>
            <person name="Specht T."/>
            <person name="Dahlmann T.A."/>
            <person name="Zadra I."/>
            <person name="Kurnsteiner H."/>
            <person name="Kuck U."/>
        </authorList>
    </citation>
    <scope>NUCLEOTIDE SEQUENCE [LARGE SCALE GENOMIC DNA]</scope>
    <source>
        <strain evidence="1">P2niaD18</strain>
    </source>
</reference>
<evidence type="ECO:0008006" key="2">
    <source>
        <dbReference type="Google" id="ProtNLM"/>
    </source>
</evidence>
<accession>A0A167X4D7</accession>
<name>A0A167X4D7_PENCH</name>
<dbReference type="EMBL" id="CM002798">
    <property type="protein sequence ID" value="KZN92401.1"/>
    <property type="molecule type" value="Genomic_DNA"/>
</dbReference>
<dbReference type="CDD" id="cd02883">
    <property type="entry name" value="NUDIX_Hydrolase"/>
    <property type="match status" value="1"/>
</dbReference>
<evidence type="ECO:0000313" key="1">
    <source>
        <dbReference type="EMBL" id="KZN92401.1"/>
    </source>
</evidence>
<dbReference type="SUPFAM" id="SSF55811">
    <property type="entry name" value="Nudix"/>
    <property type="match status" value="1"/>
</dbReference>
<gene>
    <name evidence="1" type="ORF">EN45_025550</name>
</gene>
<dbReference type="InterPro" id="IPR015797">
    <property type="entry name" value="NUDIX_hydrolase-like_dom_sf"/>
</dbReference>
<dbReference type="Proteomes" id="UP000076449">
    <property type="component" value="Chromosome I"/>
</dbReference>
<sequence>MPMLEDMFLGLETEEKLILAFCDRAFRRADNLDIENSGFVRVSSVLASEFSSYATKRKTISSKLVSYYHPFLETVRKAADSLLSNQSGGELQLTSASLSHMVDEIITIANDMNETGHVRDYYAPTDDIVDNRLKEIAREFIRQHKPRVESIDRDRIEQYTLRGVWKGEFLETAHAFVLRDWGLIFLFYTPLIRQPDTLRITWEQHELGELGQNYASAIFQAPYPASYFDIKGHLSGYPANPAGAVASMLQSIPPDEVFINNVPAPRISQSKDIVAINREPSSIRASLLVVSCFGLLLVRRSWGENQDELVIPSGEVFAGEKPSDGGKRVLEEKTGLKGELSLIDFDKHTGTMDDRSWYQPNYRVKLNHEWSEIPLSDKDQNFEWVQDEKDLESFPGQGKLKLAPEWREIAQKGLQLWKETYDPGIKRKSQ</sequence>
<proteinExistence type="predicted"/>
<dbReference type="AlphaFoldDB" id="A0A167X4D7"/>